<name>A0A2R6XX93_9BACL</name>
<gene>
    <name evidence="1" type="ORF">BSOLF_0860</name>
</gene>
<proteinExistence type="predicted"/>
<reference evidence="2" key="1">
    <citation type="journal article" date="2018" name="Sci. Rep.">
        <title>Lignite coal burning seam in the remote Altai Mountains harbors a hydrogen-driven thermophilic microbial community.</title>
        <authorList>
            <person name="Kadnikov V.V."/>
            <person name="Mardanov A.V."/>
            <person name="Ivasenko D.A."/>
            <person name="Antsiferov D.V."/>
            <person name="Beletsky A.V."/>
            <person name="Karnachuk O.V."/>
            <person name="Ravin N.V."/>
        </authorList>
    </citation>
    <scope>NUCLEOTIDE SEQUENCE [LARGE SCALE GENOMIC DNA]</scope>
</reference>
<comment type="caution">
    <text evidence="1">The sequence shown here is derived from an EMBL/GenBank/DDBJ whole genome shotgun (WGS) entry which is preliminary data.</text>
</comment>
<dbReference type="EMBL" id="PEBX01000225">
    <property type="protein sequence ID" value="PTQ55037.1"/>
    <property type="molecule type" value="Genomic_DNA"/>
</dbReference>
<protein>
    <submittedName>
        <fullName evidence="1">Uncharacterized protein</fullName>
    </submittedName>
</protein>
<accession>A0A2R6XX93</accession>
<evidence type="ECO:0000313" key="1">
    <source>
        <dbReference type="EMBL" id="PTQ55037.1"/>
    </source>
</evidence>
<organism evidence="1 2">
    <name type="scientific">Candidatus Carbonibacillus altaicus</name>
    <dbReference type="NCBI Taxonomy" id="2163959"/>
    <lineage>
        <taxon>Bacteria</taxon>
        <taxon>Bacillati</taxon>
        <taxon>Bacillota</taxon>
        <taxon>Bacilli</taxon>
        <taxon>Bacillales</taxon>
        <taxon>Candidatus Carbonibacillus</taxon>
    </lineage>
</organism>
<sequence>MIFVSTYGATYEERYEPVWRKIFLFYQRKKHKKRLAHF</sequence>
<dbReference type="Proteomes" id="UP000244338">
    <property type="component" value="Unassembled WGS sequence"/>
</dbReference>
<dbReference type="AlphaFoldDB" id="A0A2R6XX93"/>
<evidence type="ECO:0000313" key="2">
    <source>
        <dbReference type="Proteomes" id="UP000244338"/>
    </source>
</evidence>